<dbReference type="AlphaFoldDB" id="A0A443KEZ7"/>
<organism evidence="2 3">
    <name type="scientific">Paenirhodobacter populi</name>
    <dbReference type="NCBI Taxonomy" id="2306993"/>
    <lineage>
        <taxon>Bacteria</taxon>
        <taxon>Pseudomonadati</taxon>
        <taxon>Pseudomonadota</taxon>
        <taxon>Alphaproteobacteria</taxon>
        <taxon>Rhodobacterales</taxon>
        <taxon>Rhodobacter group</taxon>
        <taxon>Paenirhodobacter</taxon>
    </lineage>
</organism>
<dbReference type="OrthoDB" id="6586924at2"/>
<protein>
    <recommendedName>
        <fullName evidence="1">DUF6950 domain-containing protein</fullName>
    </recommendedName>
</protein>
<dbReference type="RefSeq" id="WP_128236534.1">
    <property type="nucleotide sequence ID" value="NZ_SAUX01000004.1"/>
</dbReference>
<evidence type="ECO:0000313" key="2">
    <source>
        <dbReference type="EMBL" id="RWR31360.1"/>
    </source>
</evidence>
<evidence type="ECO:0000259" key="1">
    <source>
        <dbReference type="Pfam" id="PF22262"/>
    </source>
</evidence>
<comment type="caution">
    <text evidence="2">The sequence shown here is derived from an EMBL/GenBank/DDBJ whole genome shotgun (WGS) entry which is preliminary data.</text>
</comment>
<name>A0A443KEZ7_9RHOB</name>
<dbReference type="InterPro" id="IPR053802">
    <property type="entry name" value="DUF6950"/>
</dbReference>
<reference evidence="2 3" key="2">
    <citation type="submission" date="2019-01" db="EMBL/GenBank/DDBJ databases">
        <authorList>
            <person name="Li Y."/>
        </authorList>
    </citation>
    <scope>NUCLEOTIDE SEQUENCE [LARGE SCALE GENOMIC DNA]</scope>
    <source>
        <strain evidence="2 3">D19-10-3-21</strain>
    </source>
</reference>
<gene>
    <name evidence="2" type="ORF">D2T31_05005</name>
</gene>
<proteinExistence type="predicted"/>
<feature type="domain" description="DUF6950" evidence="1">
    <location>
        <begin position="5"/>
        <end position="124"/>
    </location>
</feature>
<sequence>MTPEQVLTAVDAVMSRPFEWGVCDCCTAACDVFLRLWGVDPMADVRSQYMGLRGAAALIRENGGFPALVESVLAPIGLTPGHQIGGLAMTLEGRGSLLICIQPGQWAGKTLNGFALVSRADRGWHLA</sequence>
<accession>A0A443KEZ7</accession>
<dbReference type="Pfam" id="PF22262">
    <property type="entry name" value="DUF6950"/>
    <property type="match status" value="1"/>
</dbReference>
<reference evidence="2 3" key="1">
    <citation type="submission" date="2019-01" db="EMBL/GenBank/DDBJ databases">
        <title>Sinorhodobacter populi sp. nov. isolated from the symptomatic bark tissue of Populus euramericana canker.</title>
        <authorList>
            <person name="Xu G."/>
        </authorList>
    </citation>
    <scope>NUCLEOTIDE SEQUENCE [LARGE SCALE GENOMIC DNA]</scope>
    <source>
        <strain evidence="2 3">D19-10-3-21</strain>
    </source>
</reference>
<evidence type="ECO:0000313" key="3">
    <source>
        <dbReference type="Proteomes" id="UP000285295"/>
    </source>
</evidence>
<dbReference type="Proteomes" id="UP000285295">
    <property type="component" value="Unassembled WGS sequence"/>
</dbReference>
<dbReference type="EMBL" id="SAUX01000004">
    <property type="protein sequence ID" value="RWR31360.1"/>
    <property type="molecule type" value="Genomic_DNA"/>
</dbReference>